<dbReference type="InterPro" id="IPR037519">
    <property type="entry name" value="LITAF_fam"/>
</dbReference>
<dbReference type="PANTHER" id="PTHR23292">
    <property type="entry name" value="LIPOPOLYSACCHARIDE-INDUCED TUMOR NECROSIS FACTOR-ALPHA FACTOR"/>
    <property type="match status" value="1"/>
</dbReference>
<evidence type="ECO:0000256" key="6">
    <source>
        <dbReference type="ARBA" id="ARBA00022833"/>
    </source>
</evidence>
<keyword evidence="7 8" id="KW-0472">Membrane</keyword>
<comment type="caution">
    <text evidence="10">The sequence shown here is derived from an EMBL/GenBank/DDBJ whole genome shotgun (WGS) entry which is preliminary data.</text>
</comment>
<evidence type="ECO:0000256" key="3">
    <source>
        <dbReference type="ARBA" id="ARBA00004630"/>
    </source>
</evidence>
<dbReference type="GO" id="GO:0008270">
    <property type="term" value="F:zinc ion binding"/>
    <property type="evidence" value="ECO:0007669"/>
    <property type="project" value="TreeGrafter"/>
</dbReference>
<evidence type="ECO:0000256" key="7">
    <source>
        <dbReference type="ARBA" id="ARBA00023136"/>
    </source>
</evidence>
<dbReference type="AlphaFoldDB" id="A0A0B2VFB4"/>
<dbReference type="Pfam" id="PF10601">
    <property type="entry name" value="zf-LITAF-like"/>
    <property type="match status" value="1"/>
</dbReference>
<dbReference type="OMA" id="WQSRIVE"/>
<dbReference type="Proteomes" id="UP000031036">
    <property type="component" value="Unassembled WGS sequence"/>
</dbReference>
<comment type="similarity">
    <text evidence="4">Belongs to the CDIP1/LITAF family.</text>
</comment>
<evidence type="ECO:0000256" key="4">
    <source>
        <dbReference type="ARBA" id="ARBA00005975"/>
    </source>
</evidence>
<evidence type="ECO:0000259" key="9">
    <source>
        <dbReference type="PROSITE" id="PS51837"/>
    </source>
</evidence>
<reference evidence="10 11" key="1">
    <citation type="submission" date="2014-11" db="EMBL/GenBank/DDBJ databases">
        <title>Genetic blueprint of the zoonotic pathogen Toxocara canis.</title>
        <authorList>
            <person name="Zhu X.-Q."/>
            <person name="Korhonen P.K."/>
            <person name="Cai H."/>
            <person name="Young N.D."/>
            <person name="Nejsum P."/>
            <person name="von Samson-Himmelstjerna G."/>
            <person name="Boag P.R."/>
            <person name="Tan P."/>
            <person name="Li Q."/>
            <person name="Min J."/>
            <person name="Yang Y."/>
            <person name="Wang X."/>
            <person name="Fang X."/>
            <person name="Hall R.S."/>
            <person name="Hofmann A."/>
            <person name="Sternberg P.W."/>
            <person name="Jex A.R."/>
            <person name="Gasser R.B."/>
        </authorList>
    </citation>
    <scope>NUCLEOTIDE SEQUENCE [LARGE SCALE GENOMIC DNA]</scope>
    <source>
        <strain evidence="10">PN_DK_2014</strain>
    </source>
</reference>
<protein>
    <submittedName>
        <fullName evidence="10">Lipopolysaccharide-induced tumor necrosis factor-alpha factor-like protein</fullName>
    </submittedName>
</protein>
<dbReference type="InterPro" id="IPR006629">
    <property type="entry name" value="LITAF"/>
</dbReference>
<dbReference type="PANTHER" id="PTHR23292:SF6">
    <property type="entry name" value="FI16602P1-RELATED"/>
    <property type="match status" value="1"/>
</dbReference>
<keyword evidence="8" id="KW-0812">Transmembrane</keyword>
<dbReference type="PROSITE" id="PS51837">
    <property type="entry name" value="LITAF"/>
    <property type="match status" value="1"/>
</dbReference>
<dbReference type="GO" id="GO:0031902">
    <property type="term" value="C:late endosome membrane"/>
    <property type="evidence" value="ECO:0007669"/>
    <property type="project" value="UniProtKB-SubCell"/>
</dbReference>
<evidence type="ECO:0000313" key="10">
    <source>
        <dbReference type="EMBL" id="KHN79685.1"/>
    </source>
</evidence>
<keyword evidence="5" id="KW-0479">Metal-binding</keyword>
<dbReference type="GO" id="GO:0005765">
    <property type="term" value="C:lysosomal membrane"/>
    <property type="evidence" value="ECO:0007669"/>
    <property type="project" value="UniProtKB-SubCell"/>
</dbReference>
<dbReference type="OrthoDB" id="4713066at2759"/>
<keyword evidence="11" id="KW-1185">Reference proteome</keyword>
<proteinExistence type="inferred from homology"/>
<evidence type="ECO:0000256" key="8">
    <source>
        <dbReference type="SAM" id="Phobius"/>
    </source>
</evidence>
<name>A0A0B2VFB4_TOXCA</name>
<organism evidence="10 11">
    <name type="scientific">Toxocara canis</name>
    <name type="common">Canine roundworm</name>
    <dbReference type="NCBI Taxonomy" id="6265"/>
    <lineage>
        <taxon>Eukaryota</taxon>
        <taxon>Metazoa</taxon>
        <taxon>Ecdysozoa</taxon>
        <taxon>Nematoda</taxon>
        <taxon>Chromadorea</taxon>
        <taxon>Rhabditida</taxon>
        <taxon>Spirurina</taxon>
        <taxon>Ascaridomorpha</taxon>
        <taxon>Ascaridoidea</taxon>
        <taxon>Toxocaridae</taxon>
        <taxon>Toxocara</taxon>
    </lineage>
</organism>
<evidence type="ECO:0000256" key="1">
    <source>
        <dbReference type="ARBA" id="ARBA00004414"/>
    </source>
</evidence>
<sequence>MKDGSRLWQSRIVEIASWNVPHTSAYIRVAASLITGPIDATAKTMTDPPPSYSETVGKVIEESAAPVPAPHAAPIRVTVVQATTPQYGPNPVEMDCPYCQAHIVTSTERVAGALPWIIMGVCFLLGFFLLVPWCVCCVPFCVDGCLDVLHSCPVCKRTLGRHNKI</sequence>
<keyword evidence="6" id="KW-0862">Zinc</keyword>
<dbReference type="EMBL" id="JPKZ01001878">
    <property type="protein sequence ID" value="KHN79685.1"/>
    <property type="molecule type" value="Genomic_DNA"/>
</dbReference>
<dbReference type="SMART" id="SM00714">
    <property type="entry name" value="LITAF"/>
    <property type="match status" value="1"/>
</dbReference>
<accession>A0A0B2VFB4</accession>
<comment type="subcellular location">
    <subcellularLocation>
        <location evidence="2">Endosome membrane</location>
        <topology evidence="2">Peripheral membrane protein</topology>
    </subcellularLocation>
    <subcellularLocation>
        <location evidence="1">Late endosome membrane</location>
    </subcellularLocation>
    <subcellularLocation>
        <location evidence="3">Lysosome membrane</location>
        <topology evidence="3">Peripheral membrane protein</topology>
        <orientation evidence="3">Cytoplasmic side</orientation>
    </subcellularLocation>
</comment>
<feature type="transmembrane region" description="Helical" evidence="8">
    <location>
        <begin position="113"/>
        <end position="133"/>
    </location>
</feature>
<dbReference type="STRING" id="6265.A0A0B2VFB4"/>
<gene>
    <name evidence="10" type="primary">Litaf</name>
    <name evidence="10" type="ORF">Tcan_09599</name>
</gene>
<feature type="domain" description="LITAF" evidence="9">
    <location>
        <begin position="75"/>
        <end position="164"/>
    </location>
</feature>
<keyword evidence="8" id="KW-1133">Transmembrane helix</keyword>
<evidence type="ECO:0000256" key="2">
    <source>
        <dbReference type="ARBA" id="ARBA00004481"/>
    </source>
</evidence>
<evidence type="ECO:0000313" key="11">
    <source>
        <dbReference type="Proteomes" id="UP000031036"/>
    </source>
</evidence>
<evidence type="ECO:0000256" key="5">
    <source>
        <dbReference type="ARBA" id="ARBA00022723"/>
    </source>
</evidence>